<evidence type="ECO:0000313" key="3">
    <source>
        <dbReference type="Proteomes" id="UP000828390"/>
    </source>
</evidence>
<dbReference type="InterPro" id="IPR008983">
    <property type="entry name" value="Tumour_necrosis_fac-like_dom"/>
</dbReference>
<proteinExistence type="predicted"/>
<protein>
    <submittedName>
        <fullName evidence="2">Uncharacterized protein</fullName>
    </submittedName>
</protein>
<keyword evidence="3" id="KW-1185">Reference proteome</keyword>
<evidence type="ECO:0000313" key="2">
    <source>
        <dbReference type="EMBL" id="KAH3774123.1"/>
    </source>
</evidence>
<dbReference type="SUPFAM" id="SSF49842">
    <property type="entry name" value="TNF-like"/>
    <property type="match status" value="1"/>
</dbReference>
<dbReference type="AlphaFoldDB" id="A0A9D4IJN7"/>
<dbReference type="EMBL" id="JAIWYP010000009">
    <property type="protein sequence ID" value="KAH3774123.1"/>
    <property type="molecule type" value="Genomic_DNA"/>
</dbReference>
<gene>
    <name evidence="2" type="ORF">DPMN_175497</name>
</gene>
<keyword evidence="1" id="KW-0175">Coiled coil</keyword>
<comment type="caution">
    <text evidence="2">The sequence shown here is derived from an EMBL/GenBank/DDBJ whole genome shotgun (WGS) entry which is preliminary data.</text>
</comment>
<name>A0A9D4IJN7_DREPO</name>
<feature type="coiled-coil region" evidence="1">
    <location>
        <begin position="12"/>
        <end position="46"/>
    </location>
</feature>
<sequence>MRITNTAVSETIRVLTGKIMDQQEKLEIMEQRLQALERSAHSESNHIKTRQAELSIVAFTACVSAQHVINIGHGQTIVFDQVKTNTGNAYKRTTEIFTVVSILDPK</sequence>
<dbReference type="Proteomes" id="UP000828390">
    <property type="component" value="Unassembled WGS sequence"/>
</dbReference>
<accession>A0A9D4IJN7</accession>
<evidence type="ECO:0000256" key="1">
    <source>
        <dbReference type="SAM" id="Coils"/>
    </source>
</evidence>
<reference evidence="2" key="2">
    <citation type="submission" date="2020-11" db="EMBL/GenBank/DDBJ databases">
        <authorList>
            <person name="McCartney M.A."/>
            <person name="Auch B."/>
            <person name="Kono T."/>
            <person name="Mallez S."/>
            <person name="Becker A."/>
            <person name="Gohl D.M."/>
            <person name="Silverstein K.A.T."/>
            <person name="Koren S."/>
            <person name="Bechman K.B."/>
            <person name="Herman A."/>
            <person name="Abrahante J.E."/>
            <person name="Garbe J."/>
        </authorList>
    </citation>
    <scope>NUCLEOTIDE SEQUENCE</scope>
    <source>
        <strain evidence="2">Duluth1</strain>
        <tissue evidence="2">Whole animal</tissue>
    </source>
</reference>
<reference evidence="2" key="1">
    <citation type="journal article" date="2019" name="bioRxiv">
        <title>The Genome of the Zebra Mussel, Dreissena polymorpha: A Resource for Invasive Species Research.</title>
        <authorList>
            <person name="McCartney M.A."/>
            <person name="Auch B."/>
            <person name="Kono T."/>
            <person name="Mallez S."/>
            <person name="Zhang Y."/>
            <person name="Obille A."/>
            <person name="Becker A."/>
            <person name="Abrahante J.E."/>
            <person name="Garbe J."/>
            <person name="Badalamenti J.P."/>
            <person name="Herman A."/>
            <person name="Mangelson H."/>
            <person name="Liachko I."/>
            <person name="Sullivan S."/>
            <person name="Sone E.D."/>
            <person name="Koren S."/>
            <person name="Silverstein K.A.T."/>
            <person name="Beckman K.B."/>
            <person name="Gohl D.M."/>
        </authorList>
    </citation>
    <scope>NUCLEOTIDE SEQUENCE</scope>
    <source>
        <strain evidence="2">Duluth1</strain>
        <tissue evidence="2">Whole animal</tissue>
    </source>
</reference>
<dbReference type="Gene3D" id="2.60.120.40">
    <property type="match status" value="1"/>
</dbReference>
<organism evidence="2 3">
    <name type="scientific">Dreissena polymorpha</name>
    <name type="common">Zebra mussel</name>
    <name type="synonym">Mytilus polymorpha</name>
    <dbReference type="NCBI Taxonomy" id="45954"/>
    <lineage>
        <taxon>Eukaryota</taxon>
        <taxon>Metazoa</taxon>
        <taxon>Spiralia</taxon>
        <taxon>Lophotrochozoa</taxon>
        <taxon>Mollusca</taxon>
        <taxon>Bivalvia</taxon>
        <taxon>Autobranchia</taxon>
        <taxon>Heteroconchia</taxon>
        <taxon>Euheterodonta</taxon>
        <taxon>Imparidentia</taxon>
        <taxon>Neoheterodontei</taxon>
        <taxon>Myida</taxon>
        <taxon>Dreissenoidea</taxon>
        <taxon>Dreissenidae</taxon>
        <taxon>Dreissena</taxon>
    </lineage>
</organism>